<dbReference type="eggNOG" id="COG0204">
    <property type="taxonomic scope" value="Bacteria"/>
</dbReference>
<evidence type="ECO:0000256" key="4">
    <source>
        <dbReference type="SAM" id="Phobius"/>
    </source>
</evidence>
<dbReference type="InterPro" id="IPR002123">
    <property type="entry name" value="Plipid/glycerol_acylTrfase"/>
</dbReference>
<keyword evidence="7" id="KW-1185">Reference proteome</keyword>
<evidence type="ECO:0000256" key="3">
    <source>
        <dbReference type="ARBA" id="ARBA00023315"/>
    </source>
</evidence>
<dbReference type="OrthoDB" id="9812274at2"/>
<organism evidence="6 7">
    <name type="scientific">Methylophaga frappieri (strain ATCC BAA-2434 / DSM 25690 / JAM7)</name>
    <dbReference type="NCBI Taxonomy" id="754477"/>
    <lineage>
        <taxon>Bacteria</taxon>
        <taxon>Pseudomonadati</taxon>
        <taxon>Pseudomonadota</taxon>
        <taxon>Gammaproteobacteria</taxon>
        <taxon>Thiotrichales</taxon>
        <taxon>Piscirickettsiaceae</taxon>
        <taxon>Methylophaga</taxon>
    </lineage>
</organism>
<dbReference type="GO" id="GO:0006654">
    <property type="term" value="P:phosphatidic acid biosynthetic process"/>
    <property type="evidence" value="ECO:0007669"/>
    <property type="project" value="TreeGrafter"/>
</dbReference>
<dbReference type="STRING" id="754477.Q7C_2194"/>
<evidence type="ECO:0000256" key="2">
    <source>
        <dbReference type="ARBA" id="ARBA00022679"/>
    </source>
</evidence>
<evidence type="ECO:0000313" key="6">
    <source>
        <dbReference type="EMBL" id="AFJ03330.1"/>
    </source>
</evidence>
<name>I1YK87_METFJ</name>
<dbReference type="SUPFAM" id="SSF69593">
    <property type="entry name" value="Glycerol-3-phosphate (1)-acyltransferase"/>
    <property type="match status" value="1"/>
</dbReference>
<accession>I1YK87</accession>
<feature type="transmembrane region" description="Helical" evidence="4">
    <location>
        <begin position="7"/>
        <end position="28"/>
    </location>
</feature>
<dbReference type="SMART" id="SM00563">
    <property type="entry name" value="PlsC"/>
    <property type="match status" value="1"/>
</dbReference>
<keyword evidence="4" id="KW-1133">Transmembrane helix</keyword>
<dbReference type="GO" id="GO:0003841">
    <property type="term" value="F:1-acylglycerol-3-phosphate O-acyltransferase activity"/>
    <property type="evidence" value="ECO:0007669"/>
    <property type="project" value="UniProtKB-EC"/>
</dbReference>
<dbReference type="Proteomes" id="UP000009145">
    <property type="component" value="Chromosome"/>
</dbReference>
<protein>
    <submittedName>
        <fullName evidence="6">1-acyl-sn-glycerol-3-phosphate acyltransferase</fullName>
        <ecNumber evidence="6">2.3.1.51</ecNumber>
    </submittedName>
</protein>
<dbReference type="CDD" id="cd07989">
    <property type="entry name" value="LPLAT_AGPAT-like"/>
    <property type="match status" value="1"/>
</dbReference>
<gene>
    <name evidence="6" type="ordered locus">Q7C_2194</name>
</gene>
<keyword evidence="3 6" id="KW-0012">Acyltransferase</keyword>
<dbReference type="KEGG" id="mec:Q7C_2194"/>
<keyword evidence="4" id="KW-0812">Transmembrane</keyword>
<evidence type="ECO:0000259" key="5">
    <source>
        <dbReference type="SMART" id="SM00563"/>
    </source>
</evidence>
<evidence type="ECO:0000313" key="7">
    <source>
        <dbReference type="Proteomes" id="UP000009145"/>
    </source>
</evidence>
<keyword evidence="4" id="KW-0472">Membrane</keyword>
<dbReference type="Pfam" id="PF01553">
    <property type="entry name" value="Acyltransferase"/>
    <property type="match status" value="1"/>
</dbReference>
<dbReference type="PANTHER" id="PTHR10434:SF40">
    <property type="entry name" value="1-ACYL-SN-GLYCEROL-3-PHOSPHATE ACYLTRANSFERASE"/>
    <property type="match status" value="1"/>
</dbReference>
<dbReference type="RefSeq" id="WP_014704749.1">
    <property type="nucleotide sequence ID" value="NC_017856.1"/>
</dbReference>
<dbReference type="HOGENOM" id="CLU_027938_5_0_6"/>
<proteinExistence type="predicted"/>
<keyword evidence="2 6" id="KW-0808">Transferase</keyword>
<dbReference type="AlphaFoldDB" id="I1YK87"/>
<dbReference type="EMBL" id="CP003380">
    <property type="protein sequence ID" value="AFJ03330.1"/>
    <property type="molecule type" value="Genomic_DNA"/>
</dbReference>
<dbReference type="EC" id="2.3.1.51" evidence="6"/>
<reference evidence="6 7" key="1">
    <citation type="journal article" date="2012" name="J. Bacteriol.">
        <title>Complete genome sequences of Methylophaga sp. strain JAM1 and Methylophaga sp. strain JAM7.</title>
        <authorList>
            <person name="Villeneuve C."/>
            <person name="Martineau C."/>
            <person name="Mauffrey F."/>
            <person name="Villemur R."/>
        </authorList>
    </citation>
    <scope>NUCLEOTIDE SEQUENCE [LARGE SCALE GENOMIC DNA]</scope>
    <source>
        <strain evidence="6 7">JAM7</strain>
    </source>
</reference>
<sequence length="248" mass="28124" precursor="true">MIWLRSSLFFVCYCLTAILFSCLSVLLWPLPFSWRYRAISRWAVWNIWLLRWVCGVRLEVTGAEHIPEQACVILCKHQSAWETLALQAVFPPQVWVLKRELLWIPFFGWGLASLKPIAIDRKAGRQALSQIIEQGKQRLKQGIWVVVFPEGTRIPVRQQGRFGIGGARLSVEAGVPVVPVAHNAGYCWPKRGFLKHPGVIKMVIGASIETKDQSAAEINHQAEMWMTATMTELEGLPPAVTLKRDKKD</sequence>
<dbReference type="PROSITE" id="PS51257">
    <property type="entry name" value="PROKAR_LIPOPROTEIN"/>
    <property type="match status" value="1"/>
</dbReference>
<dbReference type="PATRIC" id="fig|754477.3.peg.2161"/>
<evidence type="ECO:0000256" key="1">
    <source>
        <dbReference type="ARBA" id="ARBA00005189"/>
    </source>
</evidence>
<dbReference type="PANTHER" id="PTHR10434">
    <property type="entry name" value="1-ACYL-SN-GLYCEROL-3-PHOSPHATE ACYLTRANSFERASE"/>
    <property type="match status" value="1"/>
</dbReference>
<feature type="domain" description="Phospholipid/glycerol acyltransferase" evidence="5">
    <location>
        <begin position="71"/>
        <end position="185"/>
    </location>
</feature>
<comment type="pathway">
    <text evidence="1">Lipid metabolism.</text>
</comment>